<accession>A0A1Y1X0Q1</accession>
<reference evidence="2 3" key="2">
    <citation type="submission" date="2016-08" db="EMBL/GenBank/DDBJ databases">
        <title>Pervasive Adenine N6-methylation of Active Genes in Fungi.</title>
        <authorList>
            <consortium name="DOE Joint Genome Institute"/>
            <person name="Mondo S.J."/>
            <person name="Dannebaum R.O."/>
            <person name="Kuo R.C."/>
            <person name="Labutti K."/>
            <person name="Haridas S."/>
            <person name="Kuo A."/>
            <person name="Salamov A."/>
            <person name="Ahrendt S.R."/>
            <person name="Lipzen A."/>
            <person name="Sullivan W."/>
            <person name="Andreopoulos W.B."/>
            <person name="Clum A."/>
            <person name="Lindquist E."/>
            <person name="Daum C."/>
            <person name="Ramamoorthy G.K."/>
            <person name="Gryganskyi A."/>
            <person name="Culley D."/>
            <person name="Magnuson J.K."/>
            <person name="James T.Y."/>
            <person name="O'Malley M.A."/>
            <person name="Stajich J.E."/>
            <person name="Spatafora J.W."/>
            <person name="Visel A."/>
            <person name="Grigoriev I.V."/>
        </authorList>
    </citation>
    <scope>NUCLEOTIDE SEQUENCE [LARGE SCALE GENOMIC DNA]</scope>
    <source>
        <strain evidence="2 3">S4</strain>
    </source>
</reference>
<comment type="caution">
    <text evidence="2">The sequence shown here is derived from an EMBL/GenBank/DDBJ whole genome shotgun (WGS) entry which is preliminary data.</text>
</comment>
<dbReference type="EMBL" id="MCFG01000178">
    <property type="protein sequence ID" value="ORX79370.1"/>
    <property type="molecule type" value="Genomic_DNA"/>
</dbReference>
<organism evidence="2 3">
    <name type="scientific">Anaeromyces robustus</name>
    <dbReference type="NCBI Taxonomy" id="1754192"/>
    <lineage>
        <taxon>Eukaryota</taxon>
        <taxon>Fungi</taxon>
        <taxon>Fungi incertae sedis</taxon>
        <taxon>Chytridiomycota</taxon>
        <taxon>Chytridiomycota incertae sedis</taxon>
        <taxon>Neocallimastigomycetes</taxon>
        <taxon>Neocallimastigales</taxon>
        <taxon>Neocallimastigaceae</taxon>
        <taxon>Anaeromyces</taxon>
    </lineage>
</organism>
<dbReference type="InterPro" id="IPR016024">
    <property type="entry name" value="ARM-type_fold"/>
</dbReference>
<evidence type="ECO:0000256" key="1">
    <source>
        <dbReference type="SAM" id="MobiDB-lite"/>
    </source>
</evidence>
<dbReference type="OrthoDB" id="79603at2759"/>
<protein>
    <submittedName>
        <fullName evidence="2">Uncharacterized protein</fullName>
    </submittedName>
</protein>
<sequence>MNSLLIIHEIFQMNEDILKSNSYTRLRFVLTEQLLLRIKDEDIKLRNESMLLFCYLDPNEIIPKLANKLIDSDEKVRAASEMALLNTLLKHKSNIDVIFIYIEYIRSINHQSYDKKIPINPGQINTIYTQNNETEYTKEQKEKLIERQFIVVKKWAKNLTVNSWVYIIDPLLKKIYASPEDQILVKFISTISEYLLDLSVIKIIFKQIIKWMIEQPKLTEELLNRNDEESNMIVKDILFLRISPLLILKVLSIKTFGLLDISKVYNPEHLEKNINSILNQTENENENENENEGKNKSDIEKVNDSGNENENEENNNILLLNNINDDEIAILLFKALIQRIEQLYEFDQVRKLSVEILANFPINYILPYIKYKLDEKRRTKDLLILKSYLYCICNMVIKHPIENLELTQFIEYAFHISLEILISNSKKLDIKDKSIQNIQMGCIECLSLIVCSFIRFKPNKFNEKKELIQEINISEINNNNNNNNNNDDNSSEQNIMNNNLKCQTEQVIYALIQLLNPYRQNQHNNETPNISNELKNYLPSSYMLIINLLLTIKNQSQPLIFEILSISIANIFTTTIHTIHEGIQNNNLTSTSIKNDKNANELNAIFTEKELEDILNVCINGLCCNKSEIRESSLKLFSNLLSCTFNANINTTPQNLSKINLNIINNDPISSSSSSLLNNNKTNQNSTLSVTHGLFTEGRHSLELIKIKNAIQNILENDKENLSSSTLTLAQKLTAIMNSY</sequence>
<dbReference type="Proteomes" id="UP000193944">
    <property type="component" value="Unassembled WGS sequence"/>
</dbReference>
<dbReference type="SUPFAM" id="SSF48371">
    <property type="entry name" value="ARM repeat"/>
    <property type="match status" value="1"/>
</dbReference>
<name>A0A1Y1X0Q1_9FUNG</name>
<feature type="compositionally biased region" description="Basic and acidic residues" evidence="1">
    <location>
        <begin position="291"/>
        <end position="303"/>
    </location>
</feature>
<proteinExistence type="predicted"/>
<gene>
    <name evidence="2" type="ORF">BCR32DRAFT_246456</name>
</gene>
<dbReference type="AlphaFoldDB" id="A0A1Y1X0Q1"/>
<reference evidence="2 3" key="1">
    <citation type="submission" date="2016-08" db="EMBL/GenBank/DDBJ databases">
        <title>A Parts List for Fungal Cellulosomes Revealed by Comparative Genomics.</title>
        <authorList>
            <consortium name="DOE Joint Genome Institute"/>
            <person name="Haitjema C.H."/>
            <person name="Gilmore S.P."/>
            <person name="Henske J.K."/>
            <person name="Solomon K.V."/>
            <person name="De Groot R."/>
            <person name="Kuo A."/>
            <person name="Mondo S.J."/>
            <person name="Salamov A.A."/>
            <person name="Labutti K."/>
            <person name="Zhao Z."/>
            <person name="Chiniquy J."/>
            <person name="Barry K."/>
            <person name="Brewer H.M."/>
            <person name="Purvine S.O."/>
            <person name="Wright A.T."/>
            <person name="Boxma B."/>
            <person name="Van Alen T."/>
            <person name="Hackstein J.H."/>
            <person name="Baker S.E."/>
            <person name="Grigoriev I.V."/>
            <person name="O'Malley M.A."/>
        </authorList>
    </citation>
    <scope>NUCLEOTIDE SEQUENCE [LARGE SCALE GENOMIC DNA]</scope>
    <source>
        <strain evidence="2 3">S4</strain>
    </source>
</reference>
<keyword evidence="3" id="KW-1185">Reference proteome</keyword>
<dbReference type="PANTHER" id="PTHR37743:SF1">
    <property type="entry name" value="ARM REPEAT SUPERFAMILY PROTEIN"/>
    <property type="match status" value="1"/>
</dbReference>
<evidence type="ECO:0000313" key="3">
    <source>
        <dbReference type="Proteomes" id="UP000193944"/>
    </source>
</evidence>
<dbReference type="PANTHER" id="PTHR37743">
    <property type="entry name" value="ARM REPEAT SUPERFAMILY PROTEIN"/>
    <property type="match status" value="1"/>
</dbReference>
<feature type="region of interest" description="Disordered" evidence="1">
    <location>
        <begin position="281"/>
        <end position="311"/>
    </location>
</feature>
<evidence type="ECO:0000313" key="2">
    <source>
        <dbReference type="EMBL" id="ORX79370.1"/>
    </source>
</evidence>